<dbReference type="EMBL" id="CAJVPT010036278">
    <property type="protein sequence ID" value="CAG8714001.1"/>
    <property type="molecule type" value="Genomic_DNA"/>
</dbReference>
<proteinExistence type="predicted"/>
<accession>A0ACA9PL10</accession>
<evidence type="ECO:0000313" key="2">
    <source>
        <dbReference type="Proteomes" id="UP000789525"/>
    </source>
</evidence>
<feature type="non-terminal residue" evidence="1">
    <location>
        <position position="1"/>
    </location>
</feature>
<sequence>INQVIEDVYLPISFCPHICLLTISFIPYGHACPEGRFNYIVVPTKVEGLNPSYVGITVPRDRLSHASKIQRSIFIAKFRPFALLVLPSTVGNAGFPVRSQRFTNGHMLPGKPNSYFVNSTRSDLGLRYSVSRFEAKCAYPSSTLFSFPWESNMFTTIVDILDTFSPYGPSDSPCFERPPCMTTTSEQPFLNPAARTAMKLATFVALCLSFLATDAFASVLPAPNPASRYMGVKVVRIPTGPSIKALDKLNALVTNLNLERWTTVPTVNSHLDVEVPSASYDTFMTAAQQVLNEAGILEPIGTMHEDLGSSILAESKIPDEFYKTAKQAGGFATPAWFNAYHPYDDHLTFLSDLAAAYPNNAKVVTAGNSVEGREITGINIFGSSGSGSKPAIIWHSNVHAREWITSMVTEYIAYELMSNYANSTEVKGYVDKYDFYIFPVVNPD</sequence>
<protein>
    <submittedName>
        <fullName evidence="1">11455_t:CDS:1</fullName>
    </submittedName>
</protein>
<organism evidence="1 2">
    <name type="scientific">Acaulospora colombiana</name>
    <dbReference type="NCBI Taxonomy" id="27376"/>
    <lineage>
        <taxon>Eukaryota</taxon>
        <taxon>Fungi</taxon>
        <taxon>Fungi incertae sedis</taxon>
        <taxon>Mucoromycota</taxon>
        <taxon>Glomeromycotina</taxon>
        <taxon>Glomeromycetes</taxon>
        <taxon>Diversisporales</taxon>
        <taxon>Acaulosporaceae</taxon>
        <taxon>Acaulospora</taxon>
    </lineage>
</organism>
<comment type="caution">
    <text evidence="1">The sequence shown here is derived from an EMBL/GenBank/DDBJ whole genome shotgun (WGS) entry which is preliminary data.</text>
</comment>
<gene>
    <name evidence="1" type="ORF">ACOLOM_LOCUS10815</name>
</gene>
<reference evidence="1" key="1">
    <citation type="submission" date="2021-06" db="EMBL/GenBank/DDBJ databases">
        <authorList>
            <person name="Kallberg Y."/>
            <person name="Tangrot J."/>
            <person name="Rosling A."/>
        </authorList>
    </citation>
    <scope>NUCLEOTIDE SEQUENCE</scope>
    <source>
        <strain evidence="1">CL356</strain>
    </source>
</reference>
<dbReference type="Proteomes" id="UP000789525">
    <property type="component" value="Unassembled WGS sequence"/>
</dbReference>
<evidence type="ECO:0000313" key="1">
    <source>
        <dbReference type="EMBL" id="CAG8714001.1"/>
    </source>
</evidence>
<name>A0ACA9PL10_9GLOM</name>
<feature type="non-terminal residue" evidence="1">
    <location>
        <position position="444"/>
    </location>
</feature>
<keyword evidence="2" id="KW-1185">Reference proteome</keyword>